<proteinExistence type="predicted"/>
<dbReference type="GO" id="GO:0042834">
    <property type="term" value="F:peptidoglycan binding"/>
    <property type="evidence" value="ECO:0007669"/>
    <property type="project" value="InterPro"/>
</dbReference>
<dbReference type="Pfam" id="PF13401">
    <property type="entry name" value="AAA_22"/>
    <property type="match status" value="1"/>
</dbReference>
<evidence type="ECO:0000313" key="5">
    <source>
        <dbReference type="Proteomes" id="UP000294832"/>
    </source>
</evidence>
<feature type="domain" description="SPOR" evidence="2">
    <location>
        <begin position="404"/>
        <end position="473"/>
    </location>
</feature>
<dbReference type="InterPro" id="IPR007730">
    <property type="entry name" value="SPOR-like_dom"/>
</dbReference>
<dbReference type="PANTHER" id="PTHR35894">
    <property type="entry name" value="GENERAL SECRETION PATHWAY PROTEIN A-RELATED"/>
    <property type="match status" value="1"/>
</dbReference>
<feature type="region of interest" description="Disordered" evidence="1">
    <location>
        <begin position="355"/>
        <end position="383"/>
    </location>
</feature>
<keyword evidence="5" id="KW-1185">Reference proteome</keyword>
<dbReference type="EMBL" id="SLWF01000036">
    <property type="protein sequence ID" value="TCN78904.1"/>
    <property type="molecule type" value="Genomic_DNA"/>
</dbReference>
<name>A0A4R2F5W4_9GAMM</name>
<dbReference type="OrthoDB" id="6271962at2"/>
<dbReference type="SUPFAM" id="SSF110997">
    <property type="entry name" value="Sporulation related repeat"/>
    <property type="match status" value="1"/>
</dbReference>
<evidence type="ECO:0000256" key="1">
    <source>
        <dbReference type="SAM" id="MobiDB-lite"/>
    </source>
</evidence>
<dbReference type="Gene3D" id="3.40.50.300">
    <property type="entry name" value="P-loop containing nucleotide triphosphate hydrolases"/>
    <property type="match status" value="1"/>
</dbReference>
<dbReference type="InterPro" id="IPR052026">
    <property type="entry name" value="ExeA_AAA_ATPase_DNA-bind"/>
</dbReference>
<accession>A0A4R2F5W4</accession>
<dbReference type="InterPro" id="IPR036680">
    <property type="entry name" value="SPOR-like_sf"/>
</dbReference>
<evidence type="ECO:0000259" key="2">
    <source>
        <dbReference type="Pfam" id="PF05036"/>
    </source>
</evidence>
<dbReference type="SUPFAM" id="SSF52540">
    <property type="entry name" value="P-loop containing nucleoside triphosphate hydrolases"/>
    <property type="match status" value="1"/>
</dbReference>
<protein>
    <submittedName>
        <fullName evidence="4">DamX protein</fullName>
    </submittedName>
</protein>
<dbReference type="CDD" id="cd00009">
    <property type="entry name" value="AAA"/>
    <property type="match status" value="1"/>
</dbReference>
<dbReference type="Gene3D" id="3.30.70.1070">
    <property type="entry name" value="Sporulation related repeat"/>
    <property type="match status" value="1"/>
</dbReference>
<dbReference type="PANTHER" id="PTHR35894:SF5">
    <property type="entry name" value="MU-LIKE PROPHAGE FLUMU DNA TRANSPOSITION PROTEIN B"/>
    <property type="match status" value="1"/>
</dbReference>
<evidence type="ECO:0000313" key="4">
    <source>
        <dbReference type="EMBL" id="TCN78904.1"/>
    </source>
</evidence>
<dbReference type="Proteomes" id="UP000294832">
    <property type="component" value="Unassembled WGS sequence"/>
</dbReference>
<sequence length="489" mass="53492">MAGEQLLLPSQEALLYRLQHLACYGEQLVLLTGAVGAGKTTLITALANELEDYNLALVACPQHASAAEIRRKIIMQLLPDPLFDDETPLVDTLLRFVPQLQKPLHILLDDADNLPLTLWAECLLLTQLQCAGMAVTLTLTASPEFTKQLLPQLPQQQRQWLLPVNLEPLSLAEREGLYQTLLARSQQQTFTPRSIVIKQLEQQRGTPAEVLQLLQLALQGEPKAVPPKSWHRIALVALIVVSMLAAAIWYTDKITTPLPKQQVASLVVSNQIPLSPNLLDWLPPAWRPSSKTAAVAVTIPWREGHIEVTAKAIKTPETVVAAEDSELLRDAAATADVTTSDLPVVNNAQTVELGESSASAPVKTVAAPRPTVTADAENTAGSKPRNTAVTKAAMPTNAKTTLPKDGYTLQIASVKQLQSVPGQLSVLPEDSQVWLCRNGPWWVIFNGHFSSRQQALKAAKIIQQRGGAEPWIRPWKTLQNYQPQPLPQP</sequence>
<comment type="caution">
    <text evidence="4">The sequence shown here is derived from an EMBL/GenBank/DDBJ whole genome shotgun (WGS) entry which is preliminary data.</text>
</comment>
<dbReference type="Pfam" id="PF05036">
    <property type="entry name" value="SPOR"/>
    <property type="match status" value="1"/>
</dbReference>
<dbReference type="InterPro" id="IPR027417">
    <property type="entry name" value="P-loop_NTPase"/>
</dbReference>
<dbReference type="GO" id="GO:0016887">
    <property type="term" value="F:ATP hydrolysis activity"/>
    <property type="evidence" value="ECO:0007669"/>
    <property type="project" value="InterPro"/>
</dbReference>
<dbReference type="InterPro" id="IPR049945">
    <property type="entry name" value="AAA_22"/>
</dbReference>
<reference evidence="4 5" key="1">
    <citation type="submission" date="2019-03" db="EMBL/GenBank/DDBJ databases">
        <title>Freshwater and sediment microbial communities from various areas in North America, analyzing microbe dynamics in response to fracking.</title>
        <authorList>
            <person name="Lamendella R."/>
        </authorList>
    </citation>
    <scope>NUCLEOTIDE SEQUENCE [LARGE SCALE GENOMIC DNA]</scope>
    <source>
        <strain evidence="4 5">74A</strain>
    </source>
</reference>
<feature type="domain" description="ORC1/DEAH AAA+ ATPase" evidence="3">
    <location>
        <begin position="25"/>
        <end position="149"/>
    </location>
</feature>
<evidence type="ECO:0000259" key="3">
    <source>
        <dbReference type="Pfam" id="PF13401"/>
    </source>
</evidence>
<gene>
    <name evidence="4" type="ORF">EDC91_13614</name>
</gene>
<dbReference type="AlphaFoldDB" id="A0A4R2F5W4"/>
<organism evidence="4 5">
    <name type="scientific">Shewanella fodinae</name>
    <dbReference type="NCBI Taxonomy" id="552357"/>
    <lineage>
        <taxon>Bacteria</taxon>
        <taxon>Pseudomonadati</taxon>
        <taxon>Pseudomonadota</taxon>
        <taxon>Gammaproteobacteria</taxon>
        <taxon>Alteromonadales</taxon>
        <taxon>Shewanellaceae</taxon>
        <taxon>Shewanella</taxon>
    </lineage>
</organism>